<feature type="compositionally biased region" description="Pro residues" evidence="8">
    <location>
        <begin position="1"/>
        <end position="12"/>
    </location>
</feature>
<dbReference type="GO" id="GO:0005524">
    <property type="term" value="F:ATP binding"/>
    <property type="evidence" value="ECO:0007669"/>
    <property type="project" value="UniProtKB-KW"/>
</dbReference>
<dbReference type="InterPro" id="IPR013126">
    <property type="entry name" value="Hsp_70_fam"/>
</dbReference>
<evidence type="ECO:0000256" key="5">
    <source>
        <dbReference type="ARBA" id="ARBA00023186"/>
    </source>
</evidence>
<sequence>MSTNPPPPPPSPTVSTKNSRGADESHIIVYDFGGVAIDVSLRSIDNGVFEVLATADDTYLGGEDFDQPHPSRTATTARDFDPCHVRGTKLNLCRKTLKPVELVLKDASMKREDIEDVRLVGGSTRMARASHTGPSSVILAVARRVRVDTQRQPPRTLAPSPVLPSPYRTLDVSLLCVDDGVFQVLATAGDQPDLPNDRHLLAPPNFPIDDYSPSTVRSPPIPARPASVTFSEPPNHTTEFDTLDDRRLLPPNSKNTVFGAKRLIGRRAEESEFKKDMQRWLSGIVDRSGRPVIEVTHKVEKKRFNKYPPWSSGKRKETAEAYLGERVTHAVVTVPAYFIDAQSQATKDAGPSPSPVSTSSVSSKNPPPQPSRTVSTTPVALMKFDDRQDFTNLRPSPMTYANNQAGAHPSLRGSHILPIVNEPAAAVIVYGLDKRTTEVPAAANVDVQQHLTTSLPPSGTLGGLTLTGLTILHTANEPTTTPPPTIPVQRQRCLRGLGYRNYQHGSDHKQQRSSNSYFRRLLVLKSLTNPTASLTGVLG</sequence>
<evidence type="ECO:0000313" key="10">
    <source>
        <dbReference type="Proteomes" id="UP000054248"/>
    </source>
</evidence>
<name>A0A0C3Q9D3_9AGAM</name>
<dbReference type="Pfam" id="PF00012">
    <property type="entry name" value="HSP70"/>
    <property type="match status" value="3"/>
</dbReference>
<evidence type="ECO:0000256" key="4">
    <source>
        <dbReference type="ARBA" id="ARBA00022840"/>
    </source>
</evidence>
<dbReference type="Proteomes" id="UP000054248">
    <property type="component" value="Unassembled WGS sequence"/>
</dbReference>
<feature type="compositionally biased region" description="Low complexity" evidence="8">
    <location>
        <begin position="355"/>
        <end position="364"/>
    </location>
</feature>
<evidence type="ECO:0000256" key="6">
    <source>
        <dbReference type="ARBA" id="ARBA00048056"/>
    </source>
</evidence>
<evidence type="ECO:0000256" key="2">
    <source>
        <dbReference type="ARBA" id="ARBA00012554"/>
    </source>
</evidence>
<keyword evidence="10" id="KW-1185">Reference proteome</keyword>
<organism evidence="9 10">
    <name type="scientific">Tulasnella calospora MUT 4182</name>
    <dbReference type="NCBI Taxonomy" id="1051891"/>
    <lineage>
        <taxon>Eukaryota</taxon>
        <taxon>Fungi</taxon>
        <taxon>Dikarya</taxon>
        <taxon>Basidiomycota</taxon>
        <taxon>Agaricomycotina</taxon>
        <taxon>Agaricomycetes</taxon>
        <taxon>Cantharellales</taxon>
        <taxon>Tulasnellaceae</taxon>
        <taxon>Tulasnella</taxon>
    </lineage>
</organism>
<dbReference type="InterPro" id="IPR043129">
    <property type="entry name" value="ATPase_NBD"/>
</dbReference>
<evidence type="ECO:0000313" key="9">
    <source>
        <dbReference type="EMBL" id="KIO20534.1"/>
    </source>
</evidence>
<dbReference type="FunFam" id="3.30.30.30:FF:000005">
    <property type="entry name" value="Heat shock protein ssb1"/>
    <property type="match status" value="1"/>
</dbReference>
<evidence type="ECO:0000256" key="3">
    <source>
        <dbReference type="ARBA" id="ARBA00022741"/>
    </source>
</evidence>
<dbReference type="Gene3D" id="3.30.420.40">
    <property type="match status" value="2"/>
</dbReference>
<dbReference type="Gene3D" id="3.30.30.30">
    <property type="match status" value="1"/>
</dbReference>
<dbReference type="GO" id="GO:0140662">
    <property type="term" value="F:ATP-dependent protein folding chaperone"/>
    <property type="evidence" value="ECO:0007669"/>
    <property type="project" value="InterPro"/>
</dbReference>
<keyword evidence="4 7" id="KW-0067">ATP-binding</keyword>
<comment type="catalytic activity">
    <reaction evidence="6">
        <text>ATP + H2O = ADP + phosphate + H(+)</text>
        <dbReference type="Rhea" id="RHEA:13065"/>
        <dbReference type="ChEBI" id="CHEBI:15377"/>
        <dbReference type="ChEBI" id="CHEBI:15378"/>
        <dbReference type="ChEBI" id="CHEBI:30616"/>
        <dbReference type="ChEBI" id="CHEBI:43474"/>
        <dbReference type="ChEBI" id="CHEBI:456216"/>
        <dbReference type="EC" id="3.6.4.10"/>
    </reaction>
</comment>
<keyword evidence="5" id="KW-0143">Chaperone</keyword>
<protein>
    <recommendedName>
        <fullName evidence="2">non-chaperonin molecular chaperone ATPase</fullName>
        <ecNumber evidence="2">3.6.4.10</ecNumber>
    </recommendedName>
</protein>
<feature type="region of interest" description="Disordered" evidence="8">
    <location>
        <begin position="344"/>
        <end position="378"/>
    </location>
</feature>
<proteinExistence type="inferred from homology"/>
<dbReference type="AlphaFoldDB" id="A0A0C3Q9D3"/>
<dbReference type="FunFam" id="3.30.420.40:FF:000028">
    <property type="entry name" value="heat shock 70 kDa protein-like"/>
    <property type="match status" value="1"/>
</dbReference>
<accession>A0A0C3Q9D3</accession>
<keyword evidence="3 7" id="KW-0547">Nucleotide-binding</keyword>
<dbReference type="HOGENOM" id="CLU_505466_0_0_1"/>
<reference evidence="10" key="2">
    <citation type="submission" date="2015-01" db="EMBL/GenBank/DDBJ databases">
        <title>Evolutionary Origins and Diversification of the Mycorrhizal Mutualists.</title>
        <authorList>
            <consortium name="DOE Joint Genome Institute"/>
            <consortium name="Mycorrhizal Genomics Consortium"/>
            <person name="Kohler A."/>
            <person name="Kuo A."/>
            <person name="Nagy L.G."/>
            <person name="Floudas D."/>
            <person name="Copeland A."/>
            <person name="Barry K.W."/>
            <person name="Cichocki N."/>
            <person name="Veneault-Fourrey C."/>
            <person name="LaButti K."/>
            <person name="Lindquist E.A."/>
            <person name="Lipzen A."/>
            <person name="Lundell T."/>
            <person name="Morin E."/>
            <person name="Murat C."/>
            <person name="Riley R."/>
            <person name="Ohm R."/>
            <person name="Sun H."/>
            <person name="Tunlid A."/>
            <person name="Henrissat B."/>
            <person name="Grigoriev I.V."/>
            <person name="Hibbett D.S."/>
            <person name="Martin F."/>
        </authorList>
    </citation>
    <scope>NUCLEOTIDE SEQUENCE [LARGE SCALE GENOMIC DNA]</scope>
    <source>
        <strain evidence="10">MUT 4182</strain>
    </source>
</reference>
<dbReference type="EC" id="3.6.4.10" evidence="2"/>
<comment type="similarity">
    <text evidence="1 7">Belongs to the heat shock protein 70 family.</text>
</comment>
<evidence type="ECO:0000256" key="7">
    <source>
        <dbReference type="RuleBase" id="RU003322"/>
    </source>
</evidence>
<reference evidence="9 10" key="1">
    <citation type="submission" date="2014-04" db="EMBL/GenBank/DDBJ databases">
        <authorList>
            <consortium name="DOE Joint Genome Institute"/>
            <person name="Kuo A."/>
            <person name="Girlanda M."/>
            <person name="Perotto S."/>
            <person name="Kohler A."/>
            <person name="Nagy L.G."/>
            <person name="Floudas D."/>
            <person name="Copeland A."/>
            <person name="Barry K.W."/>
            <person name="Cichocki N."/>
            <person name="Veneault-Fourrey C."/>
            <person name="LaButti K."/>
            <person name="Lindquist E.A."/>
            <person name="Lipzen A."/>
            <person name="Lundell T."/>
            <person name="Morin E."/>
            <person name="Murat C."/>
            <person name="Sun H."/>
            <person name="Tunlid A."/>
            <person name="Henrissat B."/>
            <person name="Grigoriev I.V."/>
            <person name="Hibbett D.S."/>
            <person name="Martin F."/>
            <person name="Nordberg H.P."/>
            <person name="Cantor M.N."/>
            <person name="Hua S.X."/>
        </authorList>
    </citation>
    <scope>NUCLEOTIDE SEQUENCE [LARGE SCALE GENOMIC DNA]</scope>
    <source>
        <strain evidence="9 10">MUT 4182</strain>
    </source>
</reference>
<gene>
    <name evidence="9" type="ORF">M407DRAFT_29850</name>
</gene>
<dbReference type="SUPFAM" id="SSF53067">
    <property type="entry name" value="Actin-like ATPase domain"/>
    <property type="match status" value="2"/>
</dbReference>
<dbReference type="EMBL" id="KN823171">
    <property type="protein sequence ID" value="KIO20534.1"/>
    <property type="molecule type" value="Genomic_DNA"/>
</dbReference>
<evidence type="ECO:0000256" key="1">
    <source>
        <dbReference type="ARBA" id="ARBA00007381"/>
    </source>
</evidence>
<dbReference type="STRING" id="1051891.A0A0C3Q9D3"/>
<dbReference type="PANTHER" id="PTHR19375">
    <property type="entry name" value="HEAT SHOCK PROTEIN 70KDA"/>
    <property type="match status" value="1"/>
</dbReference>
<feature type="region of interest" description="Disordered" evidence="8">
    <location>
        <begin position="1"/>
        <end position="20"/>
    </location>
</feature>
<evidence type="ECO:0000256" key="8">
    <source>
        <dbReference type="SAM" id="MobiDB-lite"/>
    </source>
</evidence>